<proteinExistence type="predicted"/>
<comment type="caution">
    <text evidence="1">The sequence shown here is derived from an EMBL/GenBank/DDBJ whole genome shotgun (WGS) entry which is preliminary data.</text>
</comment>
<reference evidence="1 2" key="1">
    <citation type="submission" date="2018-09" db="EMBL/GenBank/DDBJ databases">
        <title>Phylogeny of the Shewanellaceae, and recommendation for two new genera, Pseudoshewanella and Parashewanella.</title>
        <authorList>
            <person name="Wang G."/>
        </authorList>
    </citation>
    <scope>NUCLEOTIDE SEQUENCE [LARGE SCALE GENOMIC DNA]</scope>
    <source>
        <strain evidence="1 2">C51</strain>
    </source>
</reference>
<gene>
    <name evidence="1" type="ORF">D5018_17610</name>
</gene>
<dbReference type="RefSeq" id="WP_121840303.1">
    <property type="nucleotide sequence ID" value="NZ_ML014825.1"/>
</dbReference>
<dbReference type="EMBL" id="QZEI01000076">
    <property type="protein sequence ID" value="RLV58366.1"/>
    <property type="molecule type" value="Genomic_DNA"/>
</dbReference>
<protein>
    <submittedName>
        <fullName evidence="1">Uncharacterized protein</fullName>
    </submittedName>
</protein>
<accession>A0A3L8PSM6</accession>
<sequence length="123" mass="13981">MDNVKASSTYTNQNYSVAELAIQSMRAMLGQSSLASHYDKLTKEQKIMLLIQAGINSQLFWDYQFEQFNPKQRNDIRHAIIFVTDTANEFSGVNLSKEQCHFSRHNAFVATNSKQSEVNLLSG</sequence>
<keyword evidence="2" id="KW-1185">Reference proteome</keyword>
<dbReference type="Proteomes" id="UP000281474">
    <property type="component" value="Unassembled WGS sequence"/>
</dbReference>
<dbReference type="OrthoDB" id="6272194at2"/>
<name>A0A3L8PSM6_9GAMM</name>
<organism evidence="1 2">
    <name type="scientific">Parashewanella curva</name>
    <dbReference type="NCBI Taxonomy" id="2338552"/>
    <lineage>
        <taxon>Bacteria</taxon>
        <taxon>Pseudomonadati</taxon>
        <taxon>Pseudomonadota</taxon>
        <taxon>Gammaproteobacteria</taxon>
        <taxon>Alteromonadales</taxon>
        <taxon>Shewanellaceae</taxon>
        <taxon>Parashewanella</taxon>
    </lineage>
</organism>
<evidence type="ECO:0000313" key="1">
    <source>
        <dbReference type="EMBL" id="RLV58366.1"/>
    </source>
</evidence>
<evidence type="ECO:0000313" key="2">
    <source>
        <dbReference type="Proteomes" id="UP000281474"/>
    </source>
</evidence>
<dbReference type="AlphaFoldDB" id="A0A3L8PSM6"/>